<keyword evidence="2" id="KW-1185">Reference proteome</keyword>
<accession>A0AAU9TLZ8</accession>
<sequence length="85" mass="9114">MSLSAPAQAVRGTRTNSLDQLDFQERRQLIASSLSLTDFLHVGAKEVAAVAGSREVSTVAFDELACNSVNKKELFCATTTSTTSY</sequence>
<protein>
    <submittedName>
        <fullName evidence="1">Uncharacterized protein</fullName>
    </submittedName>
</protein>
<name>A0AAU9TLZ8_EUPED</name>
<evidence type="ECO:0000313" key="2">
    <source>
        <dbReference type="Proteomes" id="UP001153954"/>
    </source>
</evidence>
<evidence type="ECO:0000313" key="1">
    <source>
        <dbReference type="EMBL" id="CAH2086557.1"/>
    </source>
</evidence>
<dbReference type="AlphaFoldDB" id="A0AAU9TLZ8"/>
<proteinExistence type="predicted"/>
<comment type="caution">
    <text evidence="1">The sequence shown here is derived from an EMBL/GenBank/DDBJ whole genome shotgun (WGS) entry which is preliminary data.</text>
</comment>
<organism evidence="1 2">
    <name type="scientific">Euphydryas editha</name>
    <name type="common">Edith's checkerspot</name>
    <dbReference type="NCBI Taxonomy" id="104508"/>
    <lineage>
        <taxon>Eukaryota</taxon>
        <taxon>Metazoa</taxon>
        <taxon>Ecdysozoa</taxon>
        <taxon>Arthropoda</taxon>
        <taxon>Hexapoda</taxon>
        <taxon>Insecta</taxon>
        <taxon>Pterygota</taxon>
        <taxon>Neoptera</taxon>
        <taxon>Endopterygota</taxon>
        <taxon>Lepidoptera</taxon>
        <taxon>Glossata</taxon>
        <taxon>Ditrysia</taxon>
        <taxon>Papilionoidea</taxon>
        <taxon>Nymphalidae</taxon>
        <taxon>Nymphalinae</taxon>
        <taxon>Euphydryas</taxon>
    </lineage>
</organism>
<gene>
    <name evidence="1" type="ORF">EEDITHA_LOCUS2921</name>
</gene>
<dbReference type="EMBL" id="CAKOGL010000005">
    <property type="protein sequence ID" value="CAH2086557.1"/>
    <property type="molecule type" value="Genomic_DNA"/>
</dbReference>
<dbReference type="Proteomes" id="UP001153954">
    <property type="component" value="Unassembled WGS sequence"/>
</dbReference>
<reference evidence="1" key="1">
    <citation type="submission" date="2022-03" db="EMBL/GenBank/DDBJ databases">
        <authorList>
            <person name="Tunstrom K."/>
        </authorList>
    </citation>
    <scope>NUCLEOTIDE SEQUENCE</scope>
</reference>